<comment type="caution">
    <text evidence="2">The sequence shown here is derived from an EMBL/GenBank/DDBJ whole genome shotgun (WGS) entry which is preliminary data.</text>
</comment>
<dbReference type="Proteomes" id="UP001237642">
    <property type="component" value="Unassembled WGS sequence"/>
</dbReference>
<keyword evidence="3" id="KW-1185">Reference proteome</keyword>
<feature type="compositionally biased region" description="Polar residues" evidence="1">
    <location>
        <begin position="88"/>
        <end position="114"/>
    </location>
</feature>
<evidence type="ECO:0000313" key="3">
    <source>
        <dbReference type="Proteomes" id="UP001237642"/>
    </source>
</evidence>
<evidence type="ECO:0000313" key="2">
    <source>
        <dbReference type="EMBL" id="KAK1392714.1"/>
    </source>
</evidence>
<organism evidence="2 3">
    <name type="scientific">Heracleum sosnowskyi</name>
    <dbReference type="NCBI Taxonomy" id="360622"/>
    <lineage>
        <taxon>Eukaryota</taxon>
        <taxon>Viridiplantae</taxon>
        <taxon>Streptophyta</taxon>
        <taxon>Embryophyta</taxon>
        <taxon>Tracheophyta</taxon>
        <taxon>Spermatophyta</taxon>
        <taxon>Magnoliopsida</taxon>
        <taxon>eudicotyledons</taxon>
        <taxon>Gunneridae</taxon>
        <taxon>Pentapetalae</taxon>
        <taxon>asterids</taxon>
        <taxon>campanulids</taxon>
        <taxon>Apiales</taxon>
        <taxon>Apiaceae</taxon>
        <taxon>Apioideae</taxon>
        <taxon>apioid superclade</taxon>
        <taxon>Tordylieae</taxon>
        <taxon>Tordyliinae</taxon>
        <taxon>Heracleum</taxon>
    </lineage>
</organism>
<reference evidence="2" key="2">
    <citation type="submission" date="2023-05" db="EMBL/GenBank/DDBJ databases">
        <authorList>
            <person name="Schelkunov M.I."/>
        </authorList>
    </citation>
    <scope>NUCLEOTIDE SEQUENCE</scope>
    <source>
        <strain evidence="2">Hsosn_3</strain>
        <tissue evidence="2">Leaf</tissue>
    </source>
</reference>
<proteinExistence type="predicted"/>
<name>A0AAD8IWV4_9APIA</name>
<evidence type="ECO:0000256" key="1">
    <source>
        <dbReference type="SAM" id="MobiDB-lite"/>
    </source>
</evidence>
<sequence>MTIQQTIAKKLDHGLSSISSATVQLQSKIDALHHELIQLITTVSFNSPLLAQKEAESTLAHLFAIKQQDAPQSSKRKPESPTKESPTKEQSQPSSQLMVENPISSFLTKMSTQPEQREKQDSLWQICEEDSDSDSMSLKIIMADPH</sequence>
<feature type="compositionally biased region" description="Basic and acidic residues" evidence="1">
    <location>
        <begin position="76"/>
        <end position="87"/>
    </location>
</feature>
<protein>
    <submittedName>
        <fullName evidence="2">Uncharacterized protein</fullName>
    </submittedName>
</protein>
<dbReference type="AlphaFoldDB" id="A0AAD8IWV4"/>
<reference evidence="2" key="1">
    <citation type="submission" date="2023-02" db="EMBL/GenBank/DDBJ databases">
        <title>Genome of toxic invasive species Heracleum sosnowskyi carries increased number of genes despite the absence of recent whole-genome duplications.</title>
        <authorList>
            <person name="Schelkunov M."/>
            <person name="Shtratnikova V."/>
            <person name="Makarenko M."/>
            <person name="Klepikova A."/>
            <person name="Omelchenko D."/>
            <person name="Novikova G."/>
            <person name="Obukhova E."/>
            <person name="Bogdanov V."/>
            <person name="Penin A."/>
            <person name="Logacheva M."/>
        </authorList>
    </citation>
    <scope>NUCLEOTIDE SEQUENCE</scope>
    <source>
        <strain evidence="2">Hsosn_3</strain>
        <tissue evidence="2">Leaf</tissue>
    </source>
</reference>
<feature type="region of interest" description="Disordered" evidence="1">
    <location>
        <begin position="65"/>
        <end position="123"/>
    </location>
</feature>
<gene>
    <name evidence="2" type="ORF">POM88_011770</name>
</gene>
<accession>A0AAD8IWV4</accession>
<dbReference type="EMBL" id="JAUIZM010000003">
    <property type="protein sequence ID" value="KAK1392714.1"/>
    <property type="molecule type" value="Genomic_DNA"/>
</dbReference>